<dbReference type="PANTHER" id="PTHR10434:SF55">
    <property type="entry name" value="POSSIBLE ACYLTRANSFERASE"/>
    <property type="match status" value="1"/>
</dbReference>
<keyword evidence="5" id="KW-1185">Reference proteome</keyword>
<dbReference type="Pfam" id="PF01553">
    <property type="entry name" value="Acyltransferase"/>
    <property type="match status" value="1"/>
</dbReference>
<keyword evidence="2 4" id="KW-0012">Acyltransferase</keyword>
<evidence type="ECO:0000313" key="5">
    <source>
        <dbReference type="Proteomes" id="UP001321475"/>
    </source>
</evidence>
<organism evidence="4 5">
    <name type="scientific">Paraoerskovia sediminicola</name>
    <dbReference type="NCBI Taxonomy" id="1138587"/>
    <lineage>
        <taxon>Bacteria</taxon>
        <taxon>Bacillati</taxon>
        <taxon>Actinomycetota</taxon>
        <taxon>Actinomycetes</taxon>
        <taxon>Micrococcales</taxon>
        <taxon>Cellulomonadaceae</taxon>
        <taxon>Paraoerskovia</taxon>
    </lineage>
</organism>
<name>A0ABN6XE76_9CELL</name>
<dbReference type="InterPro" id="IPR002123">
    <property type="entry name" value="Plipid/glycerol_acylTrfase"/>
</dbReference>
<sequence length="239" mass="25896">MPIAHPESKTYRALAVVLRPLLSSMTRKDWQGQANVPATGGVLIAANHATQFDPLTFAHYVYDAGRAPKIMAKHSLWKVPVLGPILTHTGMIPVRRGSSDALASLGDAAKALEAGECVAVFPEGTVTRDPELWPMVGKTGVARLALTTRVPVVPVAQYGAHRILPQYSKKFRPYPRKDVSVHAGPPVDLSDLYDRNIDGAVLREATERIMAAITVLQEGIRGASAPQPPFDPRRSRNDS</sequence>
<reference evidence="5" key="1">
    <citation type="journal article" date="2019" name="Int. J. Syst. Evol. Microbiol.">
        <title>The Global Catalogue of Microorganisms (GCM) 10K type strain sequencing project: providing services to taxonomists for standard genome sequencing and annotation.</title>
        <authorList>
            <consortium name="The Broad Institute Genomics Platform"/>
            <consortium name="The Broad Institute Genome Sequencing Center for Infectious Disease"/>
            <person name="Wu L."/>
            <person name="Ma J."/>
        </authorList>
    </citation>
    <scope>NUCLEOTIDE SEQUENCE [LARGE SCALE GENOMIC DNA]</scope>
    <source>
        <strain evidence="5">NBRC 108565</strain>
    </source>
</reference>
<dbReference type="SMART" id="SM00563">
    <property type="entry name" value="PlsC"/>
    <property type="match status" value="1"/>
</dbReference>
<protein>
    <submittedName>
        <fullName evidence="4">1-acyl-sn-glycerol-3-phosphate acyltransferase</fullName>
    </submittedName>
</protein>
<dbReference type="GO" id="GO:0016746">
    <property type="term" value="F:acyltransferase activity"/>
    <property type="evidence" value="ECO:0007669"/>
    <property type="project" value="UniProtKB-KW"/>
</dbReference>
<dbReference type="RefSeq" id="WP_286217417.1">
    <property type="nucleotide sequence ID" value="NZ_AP027729.1"/>
</dbReference>
<dbReference type="PANTHER" id="PTHR10434">
    <property type="entry name" value="1-ACYL-SN-GLYCEROL-3-PHOSPHATE ACYLTRANSFERASE"/>
    <property type="match status" value="1"/>
</dbReference>
<dbReference type="SUPFAM" id="SSF69593">
    <property type="entry name" value="Glycerol-3-phosphate (1)-acyltransferase"/>
    <property type="match status" value="1"/>
</dbReference>
<evidence type="ECO:0000313" key="4">
    <source>
        <dbReference type="EMBL" id="BDZ43089.1"/>
    </source>
</evidence>
<proteinExistence type="predicted"/>
<gene>
    <name evidence="4" type="ORF">GCM10025865_23880</name>
</gene>
<dbReference type="Proteomes" id="UP001321475">
    <property type="component" value="Chromosome"/>
</dbReference>
<keyword evidence="1" id="KW-0808">Transferase</keyword>
<feature type="domain" description="Phospholipid/glycerol acyltransferase" evidence="3">
    <location>
        <begin position="42"/>
        <end position="160"/>
    </location>
</feature>
<evidence type="ECO:0000256" key="1">
    <source>
        <dbReference type="ARBA" id="ARBA00022679"/>
    </source>
</evidence>
<evidence type="ECO:0000259" key="3">
    <source>
        <dbReference type="SMART" id="SM00563"/>
    </source>
</evidence>
<evidence type="ECO:0000256" key="2">
    <source>
        <dbReference type="ARBA" id="ARBA00023315"/>
    </source>
</evidence>
<dbReference type="EMBL" id="AP027729">
    <property type="protein sequence ID" value="BDZ43089.1"/>
    <property type="molecule type" value="Genomic_DNA"/>
</dbReference>
<accession>A0ABN6XE76</accession>
<dbReference type="CDD" id="cd07989">
    <property type="entry name" value="LPLAT_AGPAT-like"/>
    <property type="match status" value="1"/>
</dbReference>